<feature type="domain" description="FAE" evidence="6">
    <location>
        <begin position="82"/>
        <end position="370"/>
    </location>
</feature>
<reference evidence="8 9" key="1">
    <citation type="submission" date="2012-08" db="EMBL/GenBank/DDBJ databases">
        <title>Oryza genome evolution.</title>
        <authorList>
            <person name="Wing R.A."/>
        </authorList>
    </citation>
    <scope>NUCLEOTIDE SEQUENCE</scope>
</reference>
<dbReference type="InterPro" id="IPR012392">
    <property type="entry name" value="3-ktacl-CoA_syn"/>
</dbReference>
<proteinExistence type="inferred from homology"/>
<evidence type="ECO:0000256" key="1">
    <source>
        <dbReference type="ARBA" id="ARBA00005531"/>
    </source>
</evidence>
<evidence type="ECO:0000259" key="6">
    <source>
        <dbReference type="Pfam" id="PF08392"/>
    </source>
</evidence>
<feature type="transmembrane region" description="Helical" evidence="5">
    <location>
        <begin position="64"/>
        <end position="82"/>
    </location>
</feature>
<comment type="similarity">
    <text evidence="1">Belongs to the thiolase-like superfamily. Chalcone/stilbene synthases family.</text>
</comment>
<feature type="domain" description="Beta-ketoacyl-[acyl-carrier-protein] synthase III C-terminal" evidence="7">
    <location>
        <begin position="1426"/>
        <end position="1505"/>
    </location>
</feature>
<dbReference type="Pfam" id="PF08541">
    <property type="entry name" value="ACP_syn_III_C"/>
    <property type="match status" value="3"/>
</dbReference>
<keyword evidence="5" id="KW-0472">Membrane</keyword>
<organism evidence="8 9">
    <name type="scientific">Leersia perrieri</name>
    <dbReference type="NCBI Taxonomy" id="77586"/>
    <lineage>
        <taxon>Eukaryota</taxon>
        <taxon>Viridiplantae</taxon>
        <taxon>Streptophyta</taxon>
        <taxon>Embryophyta</taxon>
        <taxon>Tracheophyta</taxon>
        <taxon>Spermatophyta</taxon>
        <taxon>Magnoliopsida</taxon>
        <taxon>Liliopsida</taxon>
        <taxon>Poales</taxon>
        <taxon>Poaceae</taxon>
        <taxon>BOP clade</taxon>
        <taxon>Oryzoideae</taxon>
        <taxon>Oryzeae</taxon>
        <taxon>Oryzinae</taxon>
        <taxon>Leersia</taxon>
    </lineage>
</organism>
<dbReference type="Proteomes" id="UP000032180">
    <property type="component" value="Chromosome 6"/>
</dbReference>
<evidence type="ECO:0000256" key="5">
    <source>
        <dbReference type="SAM" id="Phobius"/>
    </source>
</evidence>
<dbReference type="Pfam" id="PF08392">
    <property type="entry name" value="FAE1_CUT1_RppA"/>
    <property type="match status" value="3"/>
</dbReference>
<feature type="transmembrane region" description="Helical" evidence="5">
    <location>
        <begin position="1072"/>
        <end position="1090"/>
    </location>
</feature>
<dbReference type="HOGENOM" id="CLU_247122_0_0_1"/>
<dbReference type="CDD" id="cd00831">
    <property type="entry name" value="CHS_like"/>
    <property type="match status" value="3"/>
</dbReference>
<evidence type="ECO:0000313" key="9">
    <source>
        <dbReference type="Proteomes" id="UP000032180"/>
    </source>
</evidence>
<dbReference type="Gramene" id="LPERR06G08970.1">
    <property type="protein sequence ID" value="LPERR06G08970.1"/>
    <property type="gene ID" value="LPERR06G08970"/>
</dbReference>
<dbReference type="GO" id="GO:0016020">
    <property type="term" value="C:membrane"/>
    <property type="evidence" value="ECO:0007669"/>
    <property type="project" value="InterPro"/>
</dbReference>
<dbReference type="EC" id="2.3.1.199" evidence="2"/>
<dbReference type="eggNOG" id="ENOG502QPKZ">
    <property type="taxonomic scope" value="Eukaryota"/>
</dbReference>
<dbReference type="InterPro" id="IPR013747">
    <property type="entry name" value="ACP_syn_III_C"/>
</dbReference>
<evidence type="ECO:0000313" key="8">
    <source>
        <dbReference type="EnsemblPlants" id="LPERR06G08970.1"/>
    </source>
</evidence>
<dbReference type="InterPro" id="IPR016039">
    <property type="entry name" value="Thiolase-like"/>
</dbReference>
<sequence>MTHPCNAPLDDTMVMTSPPPTSRVHHLKTAYRLVMNNFLAVVATPFAAVVLLREATQLGAVRHVHLFLATFVPSAALALRLLRRPRAVYLVDYACFRPNPSYRFSHANFLEHARLTPYIDDSSFRFLTRMISRSGLGDRTYAPTCTHYLPPRTGLNEAREEAEEVVFACVADLLARTRVRPEEIDIVVTNCSAFNPSPSLADTVVNRFGLRVDVRAVHVSGMGCSAGVIAVDVARGLLQSAPPGARALVVSTETTSSFHYVGTSRAMLLPSVLFRMGGGAALLSTSRSSSVSARFRLSHLVRTITAAEDKAYRCAVHEEDEEGNIGVNLSKDLVAVAGNTLKENIATIGARVLPASEKLIFALSFVARKVAGGEKVKLYVPDFHTVFQHFCIHAGGRAVIDAVQSSLGLSDVDVEPSRMTLHRFGNTSSSSVWYELAYIEAKGRMRRGDRVWMIGFGSGFKCNSVVWEYIGSCESDASTGPWADCIHQRHRGWGGHAARGGGGRTRRERWRRACRPAAQIWEADAWTVGGDGADAPRVGEAAPRVEEGVALVGRGDGVPAGRRRRLAEAAALIASERSGGWGIGDPSLMVTGTITVALRGITSVVQQLVLEKLSLMAWADALPQFYFILLVTLLVIVIYFMNRSRSVYLVDYACFRPGSNHRTSVASFIENMYISQSCDDGYLQFHTRIAERSGLGDETYHPTSFQYIPPYISLGEARAEAELVIFTAIDDLLAKTLVSTSDIAILIVNCSIFNPTPSLADMVMRRYKLRSDIHCVQLSGMGCSAGLIGVGLARSLLQAAVPGACALVVSTETLTGDYYSGRKREMQLSNLLFRMGGAAVLLSTSRHKARFLLMDVVRKSTAANDDAYRCVFQEEDCEGNRGVSLSKNLVSIAGEALKVNLTEVGSLVLPVSEQLSFFAYIVARKVFNKKAIRQYVPNFREAFEHFCIHAGGRAVIDAVQRGLSLSDDHTEPSRMTLHRFGNTSSSSLWYELAYIEAKGRMHKGDRVWMIGFGSGYKCNSAMWVCIKRAHIADQAWADCIDFYPVDVPNEKHYTIKMGPSSLHHLKRVKTTTIILGLIITTTLAILVIKLTMPQPILPLLLGWVLSCAAAAALYVVLRRPRRPVYLVEYACFRPSSTCRISKASFLELARLAPWLDDSTVNFVERVLDLPALGDETYVPPPLMYLSPNPAGLDDARAEIELIVFWAIDDLVAKARIARLDTVVGALVVNCSAFSPMPAIADMVVNRYRLRGDIRVFNLSGMGCSAGLISVGLASNLLQVMPLGANVLVVSTEAIGPNIYRGNKRSMQLTNVLFRMGGVAALLSTSRANARFRLEHLVRTTTADDDRAYRCVFMEEDDKGNLGGALSKDLMDVAAIALRANIATVAPLVLPISEQLKFVLTSIVNKAALRVFGRWPAYVPNFCTAFEHFCIHPGGPAVISSVQRGLNLTERHAEASHMSFHRFGNQSSSSLWYVLAYVEAKGRMRECDRTWMIGFGAGYKCISAVWVCIQPPRRCTDGPWASCIHRYPVHVTGRS</sequence>
<dbReference type="PANTHER" id="PTHR31561">
    <property type="entry name" value="3-KETOACYL-COA SYNTHASE"/>
    <property type="match status" value="1"/>
</dbReference>
<keyword evidence="3" id="KW-0808">Transferase</keyword>
<dbReference type="EnsemblPlants" id="LPERR06G08970.1">
    <property type="protein sequence ID" value="LPERR06G08970.1"/>
    <property type="gene ID" value="LPERR06G08970"/>
</dbReference>
<feature type="domain" description="FAE" evidence="6">
    <location>
        <begin position="1117"/>
        <end position="1405"/>
    </location>
</feature>
<feature type="transmembrane region" description="Helical" evidence="5">
    <location>
        <begin position="621"/>
        <end position="641"/>
    </location>
</feature>
<dbReference type="GO" id="GO:0006633">
    <property type="term" value="P:fatty acid biosynthetic process"/>
    <property type="evidence" value="ECO:0007669"/>
    <property type="project" value="InterPro"/>
</dbReference>
<name>A0A0D9WP24_9ORYZ</name>
<keyword evidence="9" id="KW-1185">Reference proteome</keyword>
<accession>A0A0D9WP24</accession>
<feature type="domain" description="FAE" evidence="6">
    <location>
        <begin position="639"/>
        <end position="926"/>
    </location>
</feature>
<dbReference type="Gene3D" id="3.40.47.10">
    <property type="match status" value="3"/>
</dbReference>
<feature type="domain" description="Beta-ketoacyl-[acyl-carrier-protein] synthase III C-terminal" evidence="7">
    <location>
        <begin position="388"/>
        <end position="469"/>
    </location>
</feature>
<feature type="transmembrane region" description="Helical" evidence="5">
    <location>
        <begin position="33"/>
        <end position="52"/>
    </location>
</feature>
<reference evidence="8" key="3">
    <citation type="submission" date="2015-04" db="UniProtKB">
        <authorList>
            <consortium name="EnsemblPlants"/>
        </authorList>
    </citation>
    <scope>IDENTIFICATION</scope>
</reference>
<evidence type="ECO:0000256" key="3">
    <source>
        <dbReference type="ARBA" id="ARBA00022679"/>
    </source>
</evidence>
<dbReference type="GO" id="GO:0009922">
    <property type="term" value="F:fatty acid elongase activity"/>
    <property type="evidence" value="ECO:0007669"/>
    <property type="project" value="UniProtKB-EC"/>
</dbReference>
<dbReference type="SUPFAM" id="SSF53901">
    <property type="entry name" value="Thiolase-like"/>
    <property type="match status" value="6"/>
</dbReference>
<dbReference type="InterPro" id="IPR013601">
    <property type="entry name" value="FAE1_typ3_polyketide_synth"/>
</dbReference>
<reference evidence="9" key="2">
    <citation type="submission" date="2013-12" db="EMBL/GenBank/DDBJ databases">
        <authorList>
            <person name="Yu Y."/>
            <person name="Lee S."/>
            <person name="de Baynast K."/>
            <person name="Wissotski M."/>
            <person name="Liu L."/>
            <person name="Talag J."/>
            <person name="Goicoechea J."/>
            <person name="Angelova A."/>
            <person name="Jetty R."/>
            <person name="Kudrna D."/>
            <person name="Golser W."/>
            <person name="Rivera L."/>
            <person name="Zhang J."/>
            <person name="Wing R."/>
        </authorList>
    </citation>
    <scope>NUCLEOTIDE SEQUENCE</scope>
</reference>
<evidence type="ECO:0000259" key="7">
    <source>
        <dbReference type="Pfam" id="PF08541"/>
    </source>
</evidence>
<keyword evidence="5" id="KW-0812">Transmembrane</keyword>
<feature type="transmembrane region" description="Helical" evidence="5">
    <location>
        <begin position="1255"/>
        <end position="1273"/>
    </location>
</feature>
<evidence type="ECO:0000256" key="4">
    <source>
        <dbReference type="ARBA" id="ARBA00023315"/>
    </source>
</evidence>
<dbReference type="STRING" id="77586.A0A0D9WP24"/>
<keyword evidence="5" id="KW-1133">Transmembrane helix</keyword>
<keyword evidence="4" id="KW-0012">Acyltransferase</keyword>
<evidence type="ECO:0000256" key="2">
    <source>
        <dbReference type="ARBA" id="ARBA00012307"/>
    </source>
</evidence>
<protein>
    <recommendedName>
        <fullName evidence="2">very-long-chain 3-oxoacyl-CoA synthase</fullName>
        <ecNumber evidence="2">2.3.1.199</ecNumber>
    </recommendedName>
</protein>
<feature type="transmembrane region" description="Helical" evidence="5">
    <location>
        <begin position="1096"/>
        <end position="1117"/>
    </location>
</feature>
<feature type="domain" description="Beta-ketoacyl-[acyl-carrier-protein] synthase III C-terminal" evidence="7">
    <location>
        <begin position="944"/>
        <end position="1023"/>
    </location>
</feature>